<evidence type="ECO:0000256" key="1">
    <source>
        <dbReference type="ARBA" id="ARBA00008535"/>
    </source>
</evidence>
<evidence type="ECO:0000256" key="3">
    <source>
        <dbReference type="ARBA" id="ARBA00023134"/>
    </source>
</evidence>
<dbReference type="InterPro" id="IPR006703">
    <property type="entry name" value="G_AIG1"/>
</dbReference>
<dbReference type="EMBL" id="CAJNXB010000411">
    <property type="protein sequence ID" value="CAF3049824.1"/>
    <property type="molecule type" value="Genomic_DNA"/>
</dbReference>
<evidence type="ECO:0000259" key="5">
    <source>
        <dbReference type="Pfam" id="PF04548"/>
    </source>
</evidence>
<reference evidence="6" key="1">
    <citation type="submission" date="2021-02" db="EMBL/GenBank/DDBJ databases">
        <authorList>
            <person name="Nowell W R."/>
        </authorList>
    </citation>
    <scope>NUCLEOTIDE SEQUENCE</scope>
</reference>
<proteinExistence type="inferred from homology"/>
<comment type="similarity">
    <text evidence="1">Belongs to the TRAFAC class TrmE-Era-EngA-EngB-Septin-like GTPase superfamily. AIG1/Toc34/Toc159-like paraseptin GTPase family. IAN subfamily.</text>
</comment>
<keyword evidence="2" id="KW-0547">Nucleotide-binding</keyword>
<dbReference type="AlphaFoldDB" id="A0A817ML46"/>
<name>A0A817ML46_9BILA</name>
<organism evidence="6 7">
    <name type="scientific">Rotaria socialis</name>
    <dbReference type="NCBI Taxonomy" id="392032"/>
    <lineage>
        <taxon>Eukaryota</taxon>
        <taxon>Metazoa</taxon>
        <taxon>Spiralia</taxon>
        <taxon>Gnathifera</taxon>
        <taxon>Rotifera</taxon>
        <taxon>Eurotatoria</taxon>
        <taxon>Bdelloidea</taxon>
        <taxon>Philodinida</taxon>
        <taxon>Philodinidae</taxon>
        <taxon>Rotaria</taxon>
    </lineage>
</organism>
<dbReference type="Gene3D" id="3.40.50.300">
    <property type="entry name" value="P-loop containing nucleotide triphosphate hydrolases"/>
    <property type="match status" value="1"/>
</dbReference>
<dbReference type="Pfam" id="PF04548">
    <property type="entry name" value="AIG1"/>
    <property type="match status" value="1"/>
</dbReference>
<protein>
    <recommendedName>
        <fullName evidence="5">AIG1-type G domain-containing protein</fullName>
    </recommendedName>
</protein>
<dbReference type="InterPro" id="IPR027417">
    <property type="entry name" value="P-loop_NTPase"/>
</dbReference>
<dbReference type="InterPro" id="IPR045058">
    <property type="entry name" value="GIMA/IAN/Toc"/>
</dbReference>
<evidence type="ECO:0000313" key="6">
    <source>
        <dbReference type="EMBL" id="CAF3049824.1"/>
    </source>
</evidence>
<gene>
    <name evidence="6" type="ORF">TIS948_LOCUS3957</name>
</gene>
<evidence type="ECO:0000313" key="7">
    <source>
        <dbReference type="Proteomes" id="UP000663825"/>
    </source>
</evidence>
<evidence type="ECO:0000256" key="2">
    <source>
        <dbReference type="ARBA" id="ARBA00022741"/>
    </source>
</evidence>
<keyword evidence="3" id="KW-0342">GTP-binding</keyword>
<sequence length="383" mass="44031">MSIRDTRTAIDEDAKREEYKKKIEADFEKYGTHVMKKVNSKNIMIIGRTRSGKSTIKSMLLDPTKVPDELTLKSGTRDPNIESFYIKDMDATLNIIDTPGLFERGTDENGIRDNHAILTTIETCANMEITSFNVICFCVAITVGINGDDVKAIELFVDFLGNEISSNSCLIVTHCESKTQRQLNLIKKELEEDKFFKKIAPFFKLGIFFSGSINHDNYSNGNECILDEYVTISEYRTHLIKVFTSDIKPFPIAQTKISEVRRAKAANSTMLNDLQNAQNSCTKQKYINQDLSNKCKKQQTLIEDLQRTCKQNEYTIANEKGKCIEKERIIEECESIIEYFARNSGQHLIDSLAENYPNYVSKHNILFSQLNDHFRRKQRQKYN</sequence>
<feature type="coiled-coil region" evidence="4">
    <location>
        <begin position="260"/>
        <end position="308"/>
    </location>
</feature>
<dbReference type="PANTHER" id="PTHR10903">
    <property type="entry name" value="GTPASE, IMAP FAMILY MEMBER-RELATED"/>
    <property type="match status" value="1"/>
</dbReference>
<dbReference type="OrthoDB" id="425923at2759"/>
<keyword evidence="4" id="KW-0175">Coiled coil</keyword>
<feature type="domain" description="AIG1-type G" evidence="5">
    <location>
        <begin position="41"/>
        <end position="184"/>
    </location>
</feature>
<dbReference type="SUPFAM" id="SSF52540">
    <property type="entry name" value="P-loop containing nucleoside triphosphate hydrolases"/>
    <property type="match status" value="1"/>
</dbReference>
<dbReference type="PANTHER" id="PTHR10903:SF184">
    <property type="entry name" value="GTP-BINDING PROTEIN A"/>
    <property type="match status" value="1"/>
</dbReference>
<dbReference type="Proteomes" id="UP000663825">
    <property type="component" value="Unassembled WGS sequence"/>
</dbReference>
<evidence type="ECO:0000256" key="4">
    <source>
        <dbReference type="SAM" id="Coils"/>
    </source>
</evidence>
<dbReference type="GO" id="GO:0005525">
    <property type="term" value="F:GTP binding"/>
    <property type="evidence" value="ECO:0007669"/>
    <property type="project" value="UniProtKB-KW"/>
</dbReference>
<comment type="caution">
    <text evidence="6">The sequence shown here is derived from an EMBL/GenBank/DDBJ whole genome shotgun (WGS) entry which is preliminary data.</text>
</comment>
<accession>A0A817ML46</accession>